<dbReference type="Pfam" id="PF03328">
    <property type="entry name" value="HpcH_HpaI"/>
    <property type="match status" value="1"/>
</dbReference>
<dbReference type="KEGG" id="plia:E4191_20275"/>
<dbReference type="SUPFAM" id="SSF51621">
    <property type="entry name" value="Phosphoenolpyruvate/pyruvate domain"/>
    <property type="match status" value="1"/>
</dbReference>
<feature type="domain" description="HpcH/HpaI aldolase/citrate lyase" evidence="4">
    <location>
        <begin position="18"/>
        <end position="238"/>
    </location>
</feature>
<dbReference type="GO" id="GO:0046872">
    <property type="term" value="F:metal ion binding"/>
    <property type="evidence" value="ECO:0007669"/>
    <property type="project" value="UniProtKB-KW"/>
</dbReference>
<dbReference type="PANTHER" id="PTHR30502:SF0">
    <property type="entry name" value="PHOSPHOENOLPYRUVATE CARBOXYLASE FAMILY PROTEIN"/>
    <property type="match status" value="1"/>
</dbReference>
<dbReference type="GO" id="GO:0016832">
    <property type="term" value="F:aldehyde-lyase activity"/>
    <property type="evidence" value="ECO:0007669"/>
    <property type="project" value="TreeGrafter"/>
</dbReference>
<dbReference type="InterPro" id="IPR050251">
    <property type="entry name" value="HpcH-HpaI_aldolase"/>
</dbReference>
<evidence type="ECO:0000313" key="6">
    <source>
        <dbReference type="Proteomes" id="UP000296374"/>
    </source>
</evidence>
<name>A0A4Y5SUN2_9RHOB</name>
<dbReference type="PANTHER" id="PTHR30502">
    <property type="entry name" value="2-KETO-3-DEOXY-L-RHAMNONATE ALDOLASE"/>
    <property type="match status" value="1"/>
</dbReference>
<dbReference type="Gene3D" id="3.20.20.60">
    <property type="entry name" value="Phosphoenolpyruvate-binding domains"/>
    <property type="match status" value="1"/>
</dbReference>
<dbReference type="EMBL" id="CP040763">
    <property type="protein sequence ID" value="QDA36444.1"/>
    <property type="molecule type" value="Genomic_DNA"/>
</dbReference>
<protein>
    <submittedName>
        <fullName evidence="5">Aldolase</fullName>
    </submittedName>
</protein>
<dbReference type="RefSeq" id="WP_139616188.1">
    <property type="nucleotide sequence ID" value="NZ_CP040763.1"/>
</dbReference>
<dbReference type="AlphaFoldDB" id="A0A4Y5SUN2"/>
<keyword evidence="2" id="KW-0479">Metal-binding</keyword>
<dbReference type="GO" id="GO:0005737">
    <property type="term" value="C:cytoplasm"/>
    <property type="evidence" value="ECO:0007669"/>
    <property type="project" value="TreeGrafter"/>
</dbReference>
<evidence type="ECO:0000313" key="5">
    <source>
        <dbReference type="EMBL" id="QDA36444.1"/>
    </source>
</evidence>
<evidence type="ECO:0000256" key="1">
    <source>
        <dbReference type="ARBA" id="ARBA00005568"/>
    </source>
</evidence>
<geneLocation type="plasmid" evidence="5 6">
    <name>unnamed4</name>
</geneLocation>
<proteinExistence type="inferred from homology"/>
<dbReference type="Proteomes" id="UP000296374">
    <property type="component" value="Plasmid unnamed4"/>
</dbReference>
<gene>
    <name evidence="5" type="ORF">E4191_20275</name>
</gene>
<comment type="similarity">
    <text evidence="1">Belongs to the HpcH/HpaI aldolase family.</text>
</comment>
<dbReference type="InterPro" id="IPR040442">
    <property type="entry name" value="Pyrv_kinase-like_dom_sf"/>
</dbReference>
<evidence type="ECO:0000259" key="4">
    <source>
        <dbReference type="Pfam" id="PF03328"/>
    </source>
</evidence>
<dbReference type="InterPro" id="IPR015813">
    <property type="entry name" value="Pyrv/PenolPyrv_kinase-like_dom"/>
</dbReference>
<sequence>MNRLKRRIAQGERIEAAWLQLGSPDIAEILARHGWDVLVIDGEHGRGNIEDWVAVARAARAAGAEVILRVPDGSDTMLKRVLDRGFTSIIVPMVETGDQARDVAAACLYPPRGRRGYAAPLVRASDWGARAGYGPEAADELLLIVQCETGPSVGNLTAIMAVAGVDMVFIGPNDLAASIGHLERMTDPEPQALIARIEAAAGAAGMPLGTITGAGRDWEDLRALGYRLIVGGSDVAMVVAGARGVAKARGEGDLPPAAIY</sequence>
<evidence type="ECO:0000256" key="2">
    <source>
        <dbReference type="ARBA" id="ARBA00022723"/>
    </source>
</evidence>
<reference evidence="6" key="1">
    <citation type="submission" date="2019-05" db="EMBL/GenBank/DDBJ databases">
        <title>Tamlana fucoidanivorans sp. nov., isolated from the surface of algae collected from Fujian province in China.</title>
        <authorList>
            <person name="Li J."/>
        </authorList>
    </citation>
    <scope>NUCLEOTIDE SEQUENCE [LARGE SCALE GENOMIC DNA]</scope>
    <source>
        <strain evidence="6">2251</strain>
        <plasmid evidence="6">unnamed4</plasmid>
    </source>
</reference>
<keyword evidence="3" id="KW-0456">Lyase</keyword>
<dbReference type="InterPro" id="IPR005000">
    <property type="entry name" value="Aldolase/citrate-lyase_domain"/>
</dbReference>
<organism evidence="5 6">
    <name type="scientific">Paracoccus liaowanqingii</name>
    <dbReference type="NCBI Taxonomy" id="2560053"/>
    <lineage>
        <taxon>Bacteria</taxon>
        <taxon>Pseudomonadati</taxon>
        <taxon>Pseudomonadota</taxon>
        <taxon>Alphaproteobacteria</taxon>
        <taxon>Rhodobacterales</taxon>
        <taxon>Paracoccaceae</taxon>
        <taxon>Paracoccus</taxon>
    </lineage>
</organism>
<evidence type="ECO:0000256" key="3">
    <source>
        <dbReference type="ARBA" id="ARBA00023239"/>
    </source>
</evidence>
<accession>A0A4Y5SUN2</accession>
<keyword evidence="5" id="KW-0614">Plasmid</keyword>